<keyword evidence="7" id="KW-1185">Reference proteome</keyword>
<dbReference type="Pfam" id="PF13556">
    <property type="entry name" value="HTH_30"/>
    <property type="match status" value="1"/>
</dbReference>
<dbReference type="PANTHER" id="PTHR33744:SF1">
    <property type="entry name" value="DNA-BINDING TRANSCRIPTIONAL ACTIVATOR ADER"/>
    <property type="match status" value="1"/>
</dbReference>
<evidence type="ECO:0000259" key="4">
    <source>
        <dbReference type="Pfam" id="PF13556"/>
    </source>
</evidence>
<dbReference type="PANTHER" id="PTHR33744">
    <property type="entry name" value="CARBOHYDRATE DIACID REGULATOR"/>
    <property type="match status" value="1"/>
</dbReference>
<comment type="caution">
    <text evidence="6">The sequence shown here is derived from an EMBL/GenBank/DDBJ whole genome shotgun (WGS) entry which is preliminary data.</text>
</comment>
<dbReference type="Proteomes" id="UP000473699">
    <property type="component" value="Unassembled WGS sequence"/>
</dbReference>
<dbReference type="AlphaFoldDB" id="A0A6L5YEH2"/>
<dbReference type="Pfam" id="PF07905">
    <property type="entry name" value="PucR"/>
    <property type="match status" value="1"/>
</dbReference>
<evidence type="ECO:0000259" key="3">
    <source>
        <dbReference type="Pfam" id="PF07905"/>
    </source>
</evidence>
<feature type="domain" description="PucR C-terminal helix-turn-helix" evidence="4">
    <location>
        <begin position="530"/>
        <end position="588"/>
    </location>
</feature>
<evidence type="ECO:0000313" key="6">
    <source>
        <dbReference type="EMBL" id="MST55992.1"/>
    </source>
</evidence>
<evidence type="ECO:0000313" key="7">
    <source>
        <dbReference type="Proteomes" id="UP000473699"/>
    </source>
</evidence>
<dbReference type="InterPro" id="IPR042070">
    <property type="entry name" value="PucR_C-HTH_sf"/>
</dbReference>
<dbReference type="Gene3D" id="1.10.10.2840">
    <property type="entry name" value="PucR C-terminal helix-turn-helix domain"/>
    <property type="match status" value="1"/>
</dbReference>
<dbReference type="InterPro" id="IPR041522">
    <property type="entry name" value="CdaR_GGDEF"/>
</dbReference>
<dbReference type="Pfam" id="PF17853">
    <property type="entry name" value="GGDEF_2"/>
    <property type="match status" value="1"/>
</dbReference>
<gene>
    <name evidence="6" type="ORF">FYJ74_08110</name>
</gene>
<feature type="region of interest" description="Disordered" evidence="2">
    <location>
        <begin position="28"/>
        <end position="55"/>
    </location>
</feature>
<reference evidence="6 7" key="1">
    <citation type="submission" date="2019-08" db="EMBL/GenBank/DDBJ databases">
        <title>In-depth cultivation of the pig gut microbiome towards novel bacterial diversity and tailored functional studies.</title>
        <authorList>
            <person name="Wylensek D."/>
            <person name="Hitch T.C.A."/>
            <person name="Clavel T."/>
        </authorList>
    </citation>
    <scope>NUCLEOTIDE SEQUENCE [LARGE SCALE GENOMIC DNA]</scope>
    <source>
        <strain evidence="6 7">SM-530-WT-4B</strain>
    </source>
</reference>
<feature type="domain" description="Purine catabolism PurC-like" evidence="3">
    <location>
        <begin position="67"/>
        <end position="184"/>
    </location>
</feature>
<accession>A0A6L5YEH2</accession>
<proteinExistence type="inferred from homology"/>
<comment type="similarity">
    <text evidence="1">Belongs to the CdaR family.</text>
</comment>
<evidence type="ECO:0000256" key="1">
    <source>
        <dbReference type="ARBA" id="ARBA00006754"/>
    </source>
</evidence>
<feature type="domain" description="CdaR GGDEF-like" evidence="5">
    <location>
        <begin position="337"/>
        <end position="476"/>
    </location>
</feature>
<evidence type="ECO:0000259" key="5">
    <source>
        <dbReference type="Pfam" id="PF17853"/>
    </source>
</evidence>
<evidence type="ECO:0000256" key="2">
    <source>
        <dbReference type="SAM" id="MobiDB-lite"/>
    </source>
</evidence>
<dbReference type="InterPro" id="IPR025736">
    <property type="entry name" value="PucR_C-HTH_dom"/>
</dbReference>
<sequence length="600" mass="67344">MDVRIFGMEFRSWPDIVLRSWRPSSFGALRTSSRRSSPECGSVPPRQNPQAEAAVKGERKMAVTVRDILNMPEFKGFCLLAGSGGLGREVLRTTVGDAPDCYKWSQGGEFVITSGYPFRDLEGMERLIRGCCESGNAALGIKLGRYVGELPRGALDLADALGFPLISIPPEMPFAEILHPVQSRVISDQAHLLRYSGTVQKAFFDLNVQCASLEDLLETLRSFTHLNLALRCTESSFDRVCADEGDFKEVLASLPFSEVLKRYPWEKISLCGENVSAWLVFDASPERLREPWNEIPITQAKGALLLFFQRWSSGAQVERRYRNEFVMDILMNNLRLKDEVWNRARSFGWDLDGAKKVVVCDIDDYKDRLTRAMAAGQGPAAMEESKARIFAVCREFIGRMGKRVPFAEMSDSAAFILASEGLFEEEQRRLESALTPMMKQIVEQTGFSVTVGVSGRCGDVFLCWKGYNQARTALELTRRTAGGNRIAWWNRMGAPRVLCTTLQNPAAREFVEARLGALLRFDAAKREEPLLRTLEAMIACNWSVKKSAAALGLHYNTLKYRWGKICSLLSDDFSDSESRFCVELALKLKQIDEFEGESLS</sequence>
<name>A0A6L5YEH2_9BACT</name>
<dbReference type="InterPro" id="IPR051448">
    <property type="entry name" value="CdaR-like_regulators"/>
</dbReference>
<organism evidence="6 7">
    <name type="scientific">Pyramidobacter porci</name>
    <dbReference type="NCBI Taxonomy" id="2605789"/>
    <lineage>
        <taxon>Bacteria</taxon>
        <taxon>Thermotogati</taxon>
        <taxon>Synergistota</taxon>
        <taxon>Synergistia</taxon>
        <taxon>Synergistales</taxon>
        <taxon>Dethiosulfovibrionaceae</taxon>
        <taxon>Pyramidobacter</taxon>
    </lineage>
</organism>
<dbReference type="InterPro" id="IPR012914">
    <property type="entry name" value="PucR_dom"/>
</dbReference>
<protein>
    <submittedName>
        <fullName evidence="6">PucR family transcriptional regulator</fullName>
    </submittedName>
</protein>
<dbReference type="EMBL" id="VUNH01000008">
    <property type="protein sequence ID" value="MST55992.1"/>
    <property type="molecule type" value="Genomic_DNA"/>
</dbReference>